<dbReference type="AlphaFoldDB" id="X0YCH7"/>
<accession>X0YCH7</accession>
<dbReference type="EMBL" id="BARS01052710">
    <property type="protein sequence ID" value="GAG44957.1"/>
    <property type="molecule type" value="Genomic_DNA"/>
</dbReference>
<feature type="region of interest" description="Disordered" evidence="1">
    <location>
        <begin position="1"/>
        <end position="29"/>
    </location>
</feature>
<gene>
    <name evidence="2" type="ORF">S01H1_78329</name>
</gene>
<reference evidence="2" key="1">
    <citation type="journal article" date="2014" name="Front. Microbiol.">
        <title>High frequency of phylogenetically diverse reductive dehalogenase-homologous genes in deep subseafloor sedimentary metagenomes.</title>
        <authorList>
            <person name="Kawai M."/>
            <person name="Futagami T."/>
            <person name="Toyoda A."/>
            <person name="Takaki Y."/>
            <person name="Nishi S."/>
            <person name="Hori S."/>
            <person name="Arai W."/>
            <person name="Tsubouchi T."/>
            <person name="Morono Y."/>
            <person name="Uchiyama I."/>
            <person name="Ito T."/>
            <person name="Fujiyama A."/>
            <person name="Inagaki F."/>
            <person name="Takami H."/>
        </authorList>
    </citation>
    <scope>NUCLEOTIDE SEQUENCE</scope>
    <source>
        <strain evidence="2">Expedition CK06-06</strain>
    </source>
</reference>
<feature type="compositionally biased region" description="Basic and acidic residues" evidence="1">
    <location>
        <begin position="1"/>
        <end position="18"/>
    </location>
</feature>
<feature type="non-terminal residue" evidence="2">
    <location>
        <position position="1"/>
    </location>
</feature>
<evidence type="ECO:0000256" key="1">
    <source>
        <dbReference type="SAM" id="MobiDB-lite"/>
    </source>
</evidence>
<name>X0YCH7_9ZZZZ</name>
<evidence type="ECO:0000313" key="2">
    <source>
        <dbReference type="EMBL" id="GAG44957.1"/>
    </source>
</evidence>
<protein>
    <submittedName>
        <fullName evidence="2">Uncharacterized protein</fullName>
    </submittedName>
</protein>
<comment type="caution">
    <text evidence="2">The sequence shown here is derived from an EMBL/GenBank/DDBJ whole genome shotgun (WGS) entry which is preliminary data.</text>
</comment>
<sequence>RFIEQDLPRKIDTNREKSSSVIRGGRLGF</sequence>
<organism evidence="2">
    <name type="scientific">marine sediment metagenome</name>
    <dbReference type="NCBI Taxonomy" id="412755"/>
    <lineage>
        <taxon>unclassified sequences</taxon>
        <taxon>metagenomes</taxon>
        <taxon>ecological metagenomes</taxon>
    </lineage>
</organism>
<proteinExistence type="predicted"/>